<protein>
    <recommendedName>
        <fullName evidence="2">Reverse transcriptase zinc-binding domain-containing protein</fullName>
    </recommendedName>
</protein>
<feature type="region of interest" description="Disordered" evidence="1">
    <location>
        <begin position="344"/>
        <end position="372"/>
    </location>
</feature>
<sequence>MLVTHRRGDVCGCNRGNRASGGFNGEVAWHWRQRRLGRVPRSALLPKSTTRRKASWIWRNISSSVDSDEYPFLSNMKCALGDGSKINFWEDFWTDVRSLKHALSRIYNLAVIKHGKVKDFGNWINDAWVWNVDLRRSLFEWEKIVWDDFMLKISSVKPIFSKADCLRWISSTDGVYSPKIYCINVACEGEVEDRFWNLVWANLAPPKVEFFVWRVVQQRIPSLTKLSKRGVVGIDSTLCMFCNEAPESINHLFCHCKIYGATGSVELGLIECGYWGFSVREALNGATVISCFYSRPDCSLRPPPSLLPSLARPLHLFPSDTIPKRPELWLEPFLDLDHSGCPKMNYKNKRDEDDSDGEKLKGMDSRKKGDDL</sequence>
<dbReference type="Pfam" id="PF13966">
    <property type="entry name" value="zf-RVT"/>
    <property type="match status" value="1"/>
</dbReference>
<dbReference type="InterPro" id="IPR026960">
    <property type="entry name" value="RVT-Znf"/>
</dbReference>
<reference evidence="3" key="1">
    <citation type="submission" date="2019-09" db="EMBL/GenBank/DDBJ databases">
        <title>Draft genome information of white flower Hibiscus syriacus.</title>
        <authorList>
            <person name="Kim Y.-M."/>
        </authorList>
    </citation>
    <scope>NUCLEOTIDE SEQUENCE [LARGE SCALE GENOMIC DNA]</scope>
    <source>
        <strain evidence="3">YM2019G1</strain>
    </source>
</reference>
<evidence type="ECO:0000313" key="4">
    <source>
        <dbReference type="Proteomes" id="UP000436088"/>
    </source>
</evidence>
<comment type="caution">
    <text evidence="3">The sequence shown here is derived from an EMBL/GenBank/DDBJ whole genome shotgun (WGS) entry which is preliminary data.</text>
</comment>
<accession>A0A6A2YQ92</accession>
<organism evidence="3 4">
    <name type="scientific">Hibiscus syriacus</name>
    <name type="common">Rose of Sharon</name>
    <dbReference type="NCBI Taxonomy" id="106335"/>
    <lineage>
        <taxon>Eukaryota</taxon>
        <taxon>Viridiplantae</taxon>
        <taxon>Streptophyta</taxon>
        <taxon>Embryophyta</taxon>
        <taxon>Tracheophyta</taxon>
        <taxon>Spermatophyta</taxon>
        <taxon>Magnoliopsida</taxon>
        <taxon>eudicotyledons</taxon>
        <taxon>Gunneridae</taxon>
        <taxon>Pentapetalae</taxon>
        <taxon>rosids</taxon>
        <taxon>malvids</taxon>
        <taxon>Malvales</taxon>
        <taxon>Malvaceae</taxon>
        <taxon>Malvoideae</taxon>
        <taxon>Hibiscus</taxon>
    </lineage>
</organism>
<dbReference type="PANTHER" id="PTHR36617:SF5">
    <property type="entry name" value="OS05G0421675 PROTEIN"/>
    <property type="match status" value="1"/>
</dbReference>
<feature type="compositionally biased region" description="Basic and acidic residues" evidence="1">
    <location>
        <begin position="348"/>
        <end position="372"/>
    </location>
</feature>
<proteinExistence type="predicted"/>
<evidence type="ECO:0000259" key="2">
    <source>
        <dbReference type="Pfam" id="PF13966"/>
    </source>
</evidence>
<feature type="domain" description="Reverse transcriptase zinc-binding" evidence="2">
    <location>
        <begin position="184"/>
        <end position="259"/>
    </location>
</feature>
<dbReference type="PANTHER" id="PTHR36617">
    <property type="entry name" value="PROTEIN, PUTATIVE-RELATED"/>
    <property type="match status" value="1"/>
</dbReference>
<dbReference type="AlphaFoldDB" id="A0A6A2YQ92"/>
<evidence type="ECO:0000313" key="3">
    <source>
        <dbReference type="EMBL" id="KAE8681544.1"/>
    </source>
</evidence>
<evidence type="ECO:0000256" key="1">
    <source>
        <dbReference type="SAM" id="MobiDB-lite"/>
    </source>
</evidence>
<name>A0A6A2YQ92_HIBSY</name>
<gene>
    <name evidence="3" type="ORF">F3Y22_tig00111318pilonHSYRG00062</name>
</gene>
<keyword evidence="4" id="KW-1185">Reference proteome</keyword>
<dbReference type="EMBL" id="VEPZ02001307">
    <property type="protein sequence ID" value="KAE8681544.1"/>
    <property type="molecule type" value="Genomic_DNA"/>
</dbReference>
<dbReference type="Proteomes" id="UP000436088">
    <property type="component" value="Unassembled WGS sequence"/>
</dbReference>